<protein>
    <submittedName>
        <fullName evidence="1">DUF3301 domain-containing protein</fullName>
    </submittedName>
</protein>
<dbReference type="InterPro" id="IPR021732">
    <property type="entry name" value="DUF3301"/>
</dbReference>
<comment type="caution">
    <text evidence="1">The sequence shown here is derived from an EMBL/GenBank/DDBJ whole genome shotgun (WGS) entry which is preliminary data.</text>
</comment>
<dbReference type="EMBL" id="JAXIVU010000013">
    <property type="protein sequence ID" value="MDY7219846.1"/>
    <property type="molecule type" value="Genomic_DNA"/>
</dbReference>
<sequence>MITLGELVAWLLVVAMIAWLWRGHGVRERALWFATQHCKKMGVQLLDGNVALKGWRFILDGKGRKRIARMYGFEFTVTSQERLNGTVAMFGRYLGKIELQAYPDPYQSRVRPRTFSAGMDG</sequence>
<accession>A0ABU5GS83</accession>
<evidence type="ECO:0000313" key="1">
    <source>
        <dbReference type="EMBL" id="MDY7219846.1"/>
    </source>
</evidence>
<dbReference type="RefSeq" id="WP_321553933.1">
    <property type="nucleotide sequence ID" value="NZ_JAXIVU010000013.1"/>
</dbReference>
<gene>
    <name evidence="1" type="ORF">TOI97_09765</name>
</gene>
<organism evidence="1 2">
    <name type="scientific">Denitrificimonas halotolerans</name>
    <dbReference type="NCBI Taxonomy" id="3098930"/>
    <lineage>
        <taxon>Bacteria</taxon>
        <taxon>Pseudomonadati</taxon>
        <taxon>Pseudomonadota</taxon>
        <taxon>Gammaproteobacteria</taxon>
        <taxon>Pseudomonadales</taxon>
        <taxon>Pseudomonadaceae</taxon>
        <taxon>Denitrificimonas</taxon>
    </lineage>
</organism>
<proteinExistence type="predicted"/>
<dbReference type="Proteomes" id="UP001294570">
    <property type="component" value="Unassembled WGS sequence"/>
</dbReference>
<name>A0ABU5GS83_9GAMM</name>
<keyword evidence="2" id="KW-1185">Reference proteome</keyword>
<evidence type="ECO:0000313" key="2">
    <source>
        <dbReference type="Proteomes" id="UP001294570"/>
    </source>
</evidence>
<dbReference type="Pfam" id="PF11743">
    <property type="entry name" value="DUF3301"/>
    <property type="match status" value="1"/>
</dbReference>
<reference evidence="1 2" key="1">
    <citation type="submission" date="2023-12" db="EMBL/GenBank/DDBJ databases">
        <title>Denitrificimonas halotolerans sp. nov.,a novel species isolated from landfill leachate.</title>
        <authorList>
            <person name="Wang S."/>
        </authorList>
    </citation>
    <scope>NUCLEOTIDE SEQUENCE [LARGE SCALE GENOMIC DNA]</scope>
    <source>
        <strain evidence="1 2">JX-1</strain>
    </source>
</reference>